<dbReference type="InterPro" id="IPR029044">
    <property type="entry name" value="Nucleotide-diphossugar_trans"/>
</dbReference>
<protein>
    <submittedName>
        <fullName evidence="3">Polypeptide N-acetylgalactosaminyltransferase 18</fullName>
    </submittedName>
</protein>
<dbReference type="EMBL" id="JASSZA010000010">
    <property type="protein sequence ID" value="KAK2100730.1"/>
    <property type="molecule type" value="Genomic_DNA"/>
</dbReference>
<dbReference type="Gene3D" id="3.90.550.10">
    <property type="entry name" value="Spore Coat Polysaccharide Biosynthesis Protein SpsA, Chain A"/>
    <property type="match status" value="1"/>
</dbReference>
<organism evidence="3 4">
    <name type="scientific">Saguinus oedipus</name>
    <name type="common">Cotton-top tamarin</name>
    <name type="synonym">Oedipomidas oedipus</name>
    <dbReference type="NCBI Taxonomy" id="9490"/>
    <lineage>
        <taxon>Eukaryota</taxon>
        <taxon>Metazoa</taxon>
        <taxon>Chordata</taxon>
        <taxon>Craniata</taxon>
        <taxon>Vertebrata</taxon>
        <taxon>Euteleostomi</taxon>
        <taxon>Mammalia</taxon>
        <taxon>Eutheria</taxon>
        <taxon>Euarchontoglires</taxon>
        <taxon>Primates</taxon>
        <taxon>Haplorrhini</taxon>
        <taxon>Platyrrhini</taxon>
        <taxon>Cebidae</taxon>
        <taxon>Callitrichinae</taxon>
        <taxon>Saguinus</taxon>
    </lineage>
</organism>
<dbReference type="InterPro" id="IPR001173">
    <property type="entry name" value="Glyco_trans_2-like"/>
</dbReference>
<reference evidence="3 4" key="1">
    <citation type="submission" date="2023-05" db="EMBL/GenBank/DDBJ databases">
        <title>B98-5 Cell Line De Novo Hybrid Assembly: An Optical Mapping Approach.</title>
        <authorList>
            <person name="Kananen K."/>
            <person name="Auerbach J.A."/>
            <person name="Kautto E."/>
            <person name="Blachly J.S."/>
        </authorList>
    </citation>
    <scope>NUCLEOTIDE SEQUENCE [LARGE SCALE GENOMIC DNA]</scope>
    <source>
        <strain evidence="3">B95-8</strain>
        <tissue evidence="3">Cell line</tissue>
    </source>
</reference>
<keyword evidence="4" id="KW-1185">Reference proteome</keyword>
<feature type="non-terminal residue" evidence="3">
    <location>
        <position position="1"/>
    </location>
</feature>
<feature type="non-terminal residue" evidence="3">
    <location>
        <position position="80"/>
    </location>
</feature>
<dbReference type="Proteomes" id="UP001266305">
    <property type="component" value="Unassembled WGS sequence"/>
</dbReference>
<dbReference type="PANTHER" id="PTHR11675">
    <property type="entry name" value="N-ACETYLGALACTOSAMINYLTRANSFERASE"/>
    <property type="match status" value="1"/>
</dbReference>
<sequence length="80" mass="8709">CRNLSFPDSLPEVSIVFIFVNEALSVLLRSIHSAIERTPPHLLKEIILVDDNSSNGECRSFPGPRPCFLADIRADGSASG</sequence>
<dbReference type="SUPFAM" id="SSF53448">
    <property type="entry name" value="Nucleotide-diphospho-sugar transferases"/>
    <property type="match status" value="1"/>
</dbReference>
<name>A0ABQ9UUH4_SAGOE</name>
<proteinExistence type="predicted"/>
<evidence type="ECO:0000313" key="4">
    <source>
        <dbReference type="Proteomes" id="UP001266305"/>
    </source>
</evidence>
<evidence type="ECO:0000313" key="3">
    <source>
        <dbReference type="EMBL" id="KAK2100730.1"/>
    </source>
</evidence>
<comment type="caution">
    <text evidence="3">The sequence shown here is derived from an EMBL/GenBank/DDBJ whole genome shotgun (WGS) entry which is preliminary data.</text>
</comment>
<accession>A0ABQ9UUH4</accession>
<keyword evidence="1" id="KW-1015">Disulfide bond</keyword>
<dbReference type="PANTHER" id="PTHR11675:SF37">
    <property type="entry name" value="POLYPEPTIDE N-ACETYLGALACTOSAMINYLTRANSFERASE 18"/>
    <property type="match status" value="1"/>
</dbReference>
<evidence type="ECO:0000256" key="1">
    <source>
        <dbReference type="ARBA" id="ARBA00023157"/>
    </source>
</evidence>
<feature type="domain" description="Glycosyltransferase 2-like" evidence="2">
    <location>
        <begin position="14"/>
        <end position="55"/>
    </location>
</feature>
<evidence type="ECO:0000259" key="2">
    <source>
        <dbReference type="Pfam" id="PF00535"/>
    </source>
</evidence>
<dbReference type="Pfam" id="PF00535">
    <property type="entry name" value="Glycos_transf_2"/>
    <property type="match status" value="1"/>
</dbReference>
<gene>
    <name evidence="3" type="primary">GALNT18_2</name>
    <name evidence="3" type="ORF">P7K49_022078</name>
</gene>